<dbReference type="AlphaFoldDB" id="U9T4G2"/>
<sequence>MIIQYYTGLQLIDGSFSHNAVKFNGYMMTLRNMKSPGTSKEKILSERKV</sequence>
<protein>
    <submittedName>
        <fullName evidence="1">Uncharacterized protein</fullName>
    </submittedName>
</protein>
<reference evidence="1" key="1">
    <citation type="submission" date="2013-07" db="EMBL/GenBank/DDBJ databases">
        <title>The genome of an arbuscular mycorrhizal fungus provides insights into the evolution of the oldest plant symbiosis.</title>
        <authorList>
            <consortium name="DOE Joint Genome Institute"/>
            <person name="Tisserant E."/>
            <person name="Malbreil M."/>
            <person name="Kuo A."/>
            <person name="Kohler A."/>
            <person name="Symeonidi A."/>
            <person name="Balestrini R."/>
            <person name="Charron P."/>
            <person name="Duensing N."/>
            <person name="Frei-dit-Frey N."/>
            <person name="Gianinazzi-Pearson V."/>
            <person name="Gilbert B."/>
            <person name="Handa Y."/>
            <person name="Hijri M."/>
            <person name="Kaul R."/>
            <person name="Kawaguchi M."/>
            <person name="Krajinski F."/>
            <person name="Lammers P."/>
            <person name="Lapierre D."/>
            <person name="Masclaux F.G."/>
            <person name="Murat C."/>
            <person name="Morin E."/>
            <person name="Ndikumana S."/>
            <person name="Pagni M."/>
            <person name="Petitpierre D."/>
            <person name="Requena N."/>
            <person name="Rosikiewicz P."/>
            <person name="Riley R."/>
            <person name="Saito K."/>
            <person name="San Clemente H."/>
            <person name="Shapiro H."/>
            <person name="van Tuinen D."/>
            <person name="Becard G."/>
            <person name="Bonfante P."/>
            <person name="Paszkowski U."/>
            <person name="Shachar-Hill Y."/>
            <person name="Young J.P."/>
            <person name="Sanders I.R."/>
            <person name="Henrissat B."/>
            <person name="Rensing S.A."/>
            <person name="Grigoriev I.V."/>
            <person name="Corradi N."/>
            <person name="Roux C."/>
            <person name="Martin F."/>
        </authorList>
    </citation>
    <scope>NUCLEOTIDE SEQUENCE</scope>
    <source>
        <strain evidence="1">DAOM 197198</strain>
    </source>
</reference>
<proteinExistence type="predicted"/>
<gene>
    <name evidence="1" type="ORF">GLOINDRAFT_7732</name>
</gene>
<evidence type="ECO:0000313" key="1">
    <source>
        <dbReference type="EMBL" id="ESA01223.1"/>
    </source>
</evidence>
<dbReference type="EMBL" id="KI296637">
    <property type="protein sequence ID" value="ESA01223.1"/>
    <property type="molecule type" value="Genomic_DNA"/>
</dbReference>
<dbReference type="HOGENOM" id="CLU_3143772_0_0_1"/>
<name>U9T4G2_RHIID</name>
<accession>U9T4G2</accession>
<organism evidence="1">
    <name type="scientific">Rhizophagus irregularis (strain DAOM 181602 / DAOM 197198 / MUCL 43194)</name>
    <name type="common">Arbuscular mycorrhizal fungus</name>
    <name type="synonym">Glomus intraradices</name>
    <dbReference type="NCBI Taxonomy" id="747089"/>
    <lineage>
        <taxon>Eukaryota</taxon>
        <taxon>Fungi</taxon>
        <taxon>Fungi incertae sedis</taxon>
        <taxon>Mucoromycota</taxon>
        <taxon>Glomeromycotina</taxon>
        <taxon>Glomeromycetes</taxon>
        <taxon>Glomerales</taxon>
        <taxon>Glomeraceae</taxon>
        <taxon>Rhizophagus</taxon>
    </lineage>
</organism>